<proteinExistence type="predicted"/>
<comment type="caution">
    <text evidence="2">The sequence shown here is derived from an EMBL/GenBank/DDBJ whole genome shotgun (WGS) entry which is preliminary data.</text>
</comment>
<feature type="transmembrane region" description="Helical" evidence="1">
    <location>
        <begin position="7"/>
        <end position="28"/>
    </location>
</feature>
<organism evidence="2 3">
    <name type="scientific">Serpentinicella alkaliphila</name>
    <dbReference type="NCBI Taxonomy" id="1734049"/>
    <lineage>
        <taxon>Bacteria</taxon>
        <taxon>Bacillati</taxon>
        <taxon>Bacillota</taxon>
        <taxon>Clostridia</taxon>
        <taxon>Peptostreptococcales</taxon>
        <taxon>Natronincolaceae</taxon>
        <taxon>Serpentinicella</taxon>
    </lineage>
</organism>
<gene>
    <name evidence="2" type="ORF">EDD79_102416</name>
</gene>
<dbReference type="EMBL" id="SLYC01000024">
    <property type="protein sequence ID" value="TCQ01675.1"/>
    <property type="molecule type" value="Genomic_DNA"/>
</dbReference>
<evidence type="ECO:0000313" key="2">
    <source>
        <dbReference type="EMBL" id="TCQ01675.1"/>
    </source>
</evidence>
<keyword evidence="1" id="KW-1133">Transmembrane helix</keyword>
<dbReference type="RefSeq" id="WP_132848800.1">
    <property type="nucleotide sequence ID" value="NZ_CP058648.1"/>
</dbReference>
<sequence>MNSKFLLLLSSVFLTIILLIFILVYVPFLSGFFVYDFIQIMLIVSLIAISLWTLHTILTISLLCYNKKVPSFMKKNTRAYLFLLFPVIEWMSDLWKINKDFIRQTYMKLNNELVLSDEIKLYPKDVLLITPHCLQKSACEYKITNDVNNCRRCGKCKVNSLIELKEKYGVKFQIVSGGTVARQSIKDVKPKAIIAIACERDLVSGLNDVRKIPLIAIINDRLNGPCVDTSVDIEEVEKAIINLLKE</sequence>
<accession>A0A4R2TKG2</accession>
<dbReference type="OrthoDB" id="9787348at2"/>
<keyword evidence="1" id="KW-0812">Transmembrane</keyword>
<dbReference type="InterPro" id="IPR002829">
    <property type="entry name" value="DUF116"/>
</dbReference>
<dbReference type="AlphaFoldDB" id="A0A4R2TKG2"/>
<dbReference type="Proteomes" id="UP000295504">
    <property type="component" value="Unassembled WGS sequence"/>
</dbReference>
<dbReference type="PIRSF" id="PIRSF006594">
    <property type="entry name" value="UCP006594"/>
    <property type="match status" value="1"/>
</dbReference>
<dbReference type="Pfam" id="PF01976">
    <property type="entry name" value="DUF116"/>
    <property type="match status" value="1"/>
</dbReference>
<protein>
    <recommendedName>
        <fullName evidence="4">DUF116 domain-containing protein</fullName>
    </recommendedName>
</protein>
<evidence type="ECO:0000256" key="1">
    <source>
        <dbReference type="SAM" id="Phobius"/>
    </source>
</evidence>
<name>A0A4R2TKG2_9FIRM</name>
<reference evidence="2 3" key="1">
    <citation type="submission" date="2019-03" db="EMBL/GenBank/DDBJ databases">
        <title>Genomic Encyclopedia of Type Strains, Phase IV (KMG-IV): sequencing the most valuable type-strain genomes for metagenomic binning, comparative biology and taxonomic classification.</title>
        <authorList>
            <person name="Goeker M."/>
        </authorList>
    </citation>
    <scope>NUCLEOTIDE SEQUENCE [LARGE SCALE GENOMIC DNA]</scope>
    <source>
        <strain evidence="2 3">DSM 100013</strain>
    </source>
</reference>
<evidence type="ECO:0008006" key="4">
    <source>
        <dbReference type="Google" id="ProtNLM"/>
    </source>
</evidence>
<keyword evidence="1" id="KW-0472">Membrane</keyword>
<dbReference type="PANTHER" id="PTHR43801:SF1">
    <property type="entry name" value="POLYPRENYL SYNTHETASE"/>
    <property type="match status" value="1"/>
</dbReference>
<feature type="transmembrane region" description="Helical" evidence="1">
    <location>
        <begin position="40"/>
        <end position="65"/>
    </location>
</feature>
<evidence type="ECO:0000313" key="3">
    <source>
        <dbReference type="Proteomes" id="UP000295504"/>
    </source>
</evidence>
<dbReference type="PANTHER" id="PTHR43801">
    <property type="entry name" value="NUCLEOTIDE-BINDING PROTEIN-RELATED"/>
    <property type="match status" value="1"/>
</dbReference>
<keyword evidence="3" id="KW-1185">Reference proteome</keyword>